<comment type="subcellular location">
    <subcellularLocation>
        <location evidence="1">Mitochondrion</location>
    </subcellularLocation>
</comment>
<evidence type="ECO:0000313" key="4">
    <source>
        <dbReference type="Proteomes" id="UP000694941"/>
    </source>
</evidence>
<accession>A0ABM1C2E7</accession>
<sequence>MVSGVLRLGISAGVRRCSIKVIVAGLSKPQQLFRSEIVPISVCFSTFSSTLSKKQDINSEVLQSVLESTILKTTKSNNEKGLKLNLNLKVRPVESILVRVVVGNNITPNRAVTLLSELSKLTLSNQAKFEDFSNDHRFKVLCNTLGNNCNQLTHLGLITGLRSVLVLGFSPDSFIVQSLENEILWKARKMNLKALSICLHFHINFQESDLQKKVVKTLVQTIQKRYFEISDGTDVLKLLEQASNFSEDFMTKIEDRALELAGNLSIEELNKLLCLLAELNRRPTPLLRALVFHMNQSQEKLSLKQMINTLYALNKLNFPDSSCLQKISSEVLVEVVNLDKVSVISALLTSLGHLRWKHPALLEACGERLLKYSDKCRPQEWVAYLLTLAKVNYIPENPGPIFSLISSELVQKNIPDSAVWLDIVWSLAILGRATESHLRSVLSPSFYQPLIGMGTFRSYSSKMKLLNLNAVATLEITTCPPIINEPALEDISPPATPDTKSVNKSVLEALNNFVPRGKFMATNLSTTMGCIIDAEFIVNKDGKPQPIVDYGVQAGFNSDTKPVPADCYRIALLVWDFKDLTMHSQDVIGVNALNIRLLTKLGYTVVQVLHSEFNLLTTTVKKVQYLQQKIAEVLHNKDSTVF</sequence>
<dbReference type="Pfam" id="PF06743">
    <property type="entry name" value="FAST_1"/>
    <property type="match status" value="1"/>
</dbReference>
<dbReference type="InterPro" id="IPR050870">
    <property type="entry name" value="FAST_kinase"/>
</dbReference>
<dbReference type="PANTHER" id="PTHR21228">
    <property type="entry name" value="FAST LEU-RICH DOMAIN-CONTAINING"/>
    <property type="match status" value="1"/>
</dbReference>
<dbReference type="Pfam" id="PF08368">
    <property type="entry name" value="FAST_2"/>
    <property type="match status" value="1"/>
</dbReference>
<reference evidence="5" key="1">
    <citation type="submission" date="2025-08" db="UniProtKB">
        <authorList>
            <consortium name="RefSeq"/>
        </authorList>
    </citation>
    <scope>IDENTIFICATION</scope>
    <source>
        <tissue evidence="5">Muscle</tissue>
    </source>
</reference>
<feature type="domain" description="RAP" evidence="3">
    <location>
        <begin position="572"/>
        <end position="629"/>
    </location>
</feature>
<dbReference type="Proteomes" id="UP000694941">
    <property type="component" value="Unplaced"/>
</dbReference>
<dbReference type="CDD" id="cd23739">
    <property type="entry name" value="TBRG4-like_N"/>
    <property type="match status" value="1"/>
</dbReference>
<gene>
    <name evidence="5" type="primary">LOC106476949</name>
</gene>
<name>A0ABM1C2E7_LIMPO</name>
<dbReference type="GeneID" id="106476949"/>
<dbReference type="Pfam" id="PF08373">
    <property type="entry name" value="RAP"/>
    <property type="match status" value="1"/>
</dbReference>
<evidence type="ECO:0000313" key="5">
    <source>
        <dbReference type="RefSeq" id="XP_013793019.1"/>
    </source>
</evidence>
<evidence type="ECO:0000256" key="1">
    <source>
        <dbReference type="ARBA" id="ARBA00004173"/>
    </source>
</evidence>
<organism evidence="4 5">
    <name type="scientific">Limulus polyphemus</name>
    <name type="common">Atlantic horseshoe crab</name>
    <dbReference type="NCBI Taxonomy" id="6850"/>
    <lineage>
        <taxon>Eukaryota</taxon>
        <taxon>Metazoa</taxon>
        <taxon>Ecdysozoa</taxon>
        <taxon>Arthropoda</taxon>
        <taxon>Chelicerata</taxon>
        <taxon>Merostomata</taxon>
        <taxon>Xiphosura</taxon>
        <taxon>Limulidae</taxon>
        <taxon>Limulus</taxon>
    </lineage>
</organism>
<dbReference type="PANTHER" id="PTHR21228:SF69">
    <property type="entry name" value="GH07286P"/>
    <property type="match status" value="1"/>
</dbReference>
<keyword evidence="4" id="KW-1185">Reference proteome</keyword>
<evidence type="ECO:0000256" key="2">
    <source>
        <dbReference type="ARBA" id="ARBA00023128"/>
    </source>
</evidence>
<dbReference type="SMART" id="SM00952">
    <property type="entry name" value="RAP"/>
    <property type="match status" value="1"/>
</dbReference>
<keyword evidence="2" id="KW-0496">Mitochondrion</keyword>
<proteinExistence type="predicted"/>
<evidence type="ECO:0000259" key="3">
    <source>
        <dbReference type="SMART" id="SM00952"/>
    </source>
</evidence>
<dbReference type="InterPro" id="IPR010622">
    <property type="entry name" value="FAST_Leu-rich"/>
</dbReference>
<protein>
    <submittedName>
        <fullName evidence="5">Protein TBRG4-like</fullName>
    </submittedName>
</protein>
<dbReference type="InterPro" id="IPR013579">
    <property type="entry name" value="FAST_2"/>
</dbReference>
<dbReference type="RefSeq" id="XP_013793019.1">
    <property type="nucleotide sequence ID" value="XM_013937565.2"/>
</dbReference>
<dbReference type="InterPro" id="IPR013584">
    <property type="entry name" value="RAP"/>
</dbReference>